<keyword evidence="3 4" id="KW-0539">Nucleus</keyword>
<dbReference type="GO" id="GO:0005634">
    <property type="term" value="C:nucleus"/>
    <property type="evidence" value="ECO:0007669"/>
    <property type="project" value="UniProtKB-SubCell"/>
</dbReference>
<reference evidence="7" key="2">
    <citation type="submission" date="2023-07" db="EMBL/GenBank/DDBJ databases">
        <authorList>
            <consortium name="Lawrence Berkeley National Laboratory"/>
            <person name="Haridas S."/>
            <person name="Hensen N."/>
            <person name="Bonometti L."/>
            <person name="Westerberg I."/>
            <person name="Brannstrom I.O."/>
            <person name="Guillou S."/>
            <person name="Cros-Aarteil S."/>
            <person name="Calhoun S."/>
            <person name="Kuo A."/>
            <person name="Mondo S."/>
            <person name="Pangilinan J."/>
            <person name="Riley R."/>
            <person name="LaButti K."/>
            <person name="Andreopoulos B."/>
            <person name="Lipzen A."/>
            <person name="Chen C."/>
            <person name="Yanf M."/>
            <person name="Daum C."/>
            <person name="Ng V."/>
            <person name="Clum A."/>
            <person name="Steindorff A."/>
            <person name="Ohm R."/>
            <person name="Martin F."/>
            <person name="Silar P."/>
            <person name="Natvig D."/>
            <person name="Lalanne C."/>
            <person name="Gautier V."/>
            <person name="Ament-velasquez S.L."/>
            <person name="Kruys A."/>
            <person name="Hutchinson M.I."/>
            <person name="Powell A.J."/>
            <person name="Barry K."/>
            <person name="Miller A.N."/>
            <person name="Grigoriev I.V."/>
            <person name="Debuchy R."/>
            <person name="Gladieux P."/>
            <person name="Thoren M.H."/>
            <person name="Johannesson H."/>
        </authorList>
    </citation>
    <scope>NUCLEOTIDE SEQUENCE</scope>
    <source>
        <strain evidence="7">FGSC 1904</strain>
    </source>
</reference>
<dbReference type="CDD" id="cd00086">
    <property type="entry name" value="homeodomain"/>
    <property type="match status" value="1"/>
</dbReference>
<feature type="compositionally biased region" description="Low complexity" evidence="5">
    <location>
        <begin position="29"/>
        <end position="49"/>
    </location>
</feature>
<dbReference type="Proteomes" id="UP001281003">
    <property type="component" value="Unassembled WGS sequence"/>
</dbReference>
<feature type="DNA-binding region" description="Homeobox" evidence="4">
    <location>
        <begin position="229"/>
        <end position="291"/>
    </location>
</feature>
<feature type="compositionally biased region" description="Polar residues" evidence="5">
    <location>
        <begin position="69"/>
        <end position="79"/>
    </location>
</feature>
<dbReference type="SUPFAM" id="SSF46689">
    <property type="entry name" value="Homeodomain-like"/>
    <property type="match status" value="1"/>
</dbReference>
<proteinExistence type="predicted"/>
<feature type="domain" description="Homeobox" evidence="6">
    <location>
        <begin position="227"/>
        <end position="290"/>
    </location>
</feature>
<evidence type="ECO:0000259" key="6">
    <source>
        <dbReference type="PROSITE" id="PS50071"/>
    </source>
</evidence>
<keyword evidence="1 4" id="KW-0238">DNA-binding</keyword>
<keyword evidence="8" id="KW-1185">Reference proteome</keyword>
<evidence type="ECO:0000256" key="1">
    <source>
        <dbReference type="ARBA" id="ARBA00023125"/>
    </source>
</evidence>
<keyword evidence="2 4" id="KW-0371">Homeobox</keyword>
<feature type="compositionally biased region" description="Polar residues" evidence="5">
    <location>
        <begin position="338"/>
        <end position="354"/>
    </location>
</feature>
<comment type="caution">
    <text evidence="7">The sequence shown here is derived from an EMBL/GenBank/DDBJ whole genome shotgun (WGS) entry which is preliminary data.</text>
</comment>
<dbReference type="PROSITE" id="PS50071">
    <property type="entry name" value="HOMEOBOX_2"/>
    <property type="match status" value="1"/>
</dbReference>
<dbReference type="Pfam" id="PF05920">
    <property type="entry name" value="Homeobox_KN"/>
    <property type="match status" value="1"/>
</dbReference>
<dbReference type="InterPro" id="IPR050224">
    <property type="entry name" value="TALE_homeobox"/>
</dbReference>
<dbReference type="EMBL" id="JAUTDP010000017">
    <property type="protein sequence ID" value="KAK3388166.1"/>
    <property type="molecule type" value="Genomic_DNA"/>
</dbReference>
<dbReference type="InterPro" id="IPR001356">
    <property type="entry name" value="HD"/>
</dbReference>
<reference evidence="7" key="1">
    <citation type="journal article" date="2023" name="Mol. Phylogenet. Evol.">
        <title>Genome-scale phylogeny and comparative genomics of the fungal order Sordariales.</title>
        <authorList>
            <person name="Hensen N."/>
            <person name="Bonometti L."/>
            <person name="Westerberg I."/>
            <person name="Brannstrom I.O."/>
            <person name="Guillou S."/>
            <person name="Cros-Aarteil S."/>
            <person name="Calhoun S."/>
            <person name="Haridas S."/>
            <person name="Kuo A."/>
            <person name="Mondo S."/>
            <person name="Pangilinan J."/>
            <person name="Riley R."/>
            <person name="LaButti K."/>
            <person name="Andreopoulos B."/>
            <person name="Lipzen A."/>
            <person name="Chen C."/>
            <person name="Yan M."/>
            <person name="Daum C."/>
            <person name="Ng V."/>
            <person name="Clum A."/>
            <person name="Steindorff A."/>
            <person name="Ohm R.A."/>
            <person name="Martin F."/>
            <person name="Silar P."/>
            <person name="Natvig D.O."/>
            <person name="Lalanne C."/>
            <person name="Gautier V."/>
            <person name="Ament-Velasquez S.L."/>
            <person name="Kruys A."/>
            <person name="Hutchinson M.I."/>
            <person name="Powell A.J."/>
            <person name="Barry K."/>
            <person name="Miller A.N."/>
            <person name="Grigoriev I.V."/>
            <person name="Debuchy R."/>
            <person name="Gladieux P."/>
            <person name="Hiltunen Thoren M."/>
            <person name="Johannesson H."/>
        </authorList>
    </citation>
    <scope>NUCLEOTIDE SEQUENCE</scope>
    <source>
        <strain evidence="7">FGSC 1904</strain>
    </source>
</reference>
<dbReference type="AlphaFoldDB" id="A0AAE0NUY5"/>
<feature type="region of interest" description="Disordered" evidence="5">
    <location>
        <begin position="1"/>
        <end position="79"/>
    </location>
</feature>
<gene>
    <name evidence="7" type="ORF">B0T20DRAFT_106292</name>
</gene>
<evidence type="ECO:0000256" key="5">
    <source>
        <dbReference type="SAM" id="MobiDB-lite"/>
    </source>
</evidence>
<dbReference type="GO" id="GO:0006355">
    <property type="term" value="P:regulation of DNA-templated transcription"/>
    <property type="evidence" value="ECO:0007669"/>
    <property type="project" value="InterPro"/>
</dbReference>
<evidence type="ECO:0000256" key="2">
    <source>
        <dbReference type="ARBA" id="ARBA00023155"/>
    </source>
</evidence>
<dbReference type="SMART" id="SM00389">
    <property type="entry name" value="HOX"/>
    <property type="match status" value="1"/>
</dbReference>
<evidence type="ECO:0000313" key="7">
    <source>
        <dbReference type="EMBL" id="KAK3388166.1"/>
    </source>
</evidence>
<dbReference type="Gene3D" id="1.10.10.60">
    <property type="entry name" value="Homeodomain-like"/>
    <property type="match status" value="1"/>
</dbReference>
<sequence length="411" mass="46300">MATSFYHAPHHQPQQTHVLGMGGSKSDPRSLPSPGSSLPPIRSIIPDLDNYGRRQSQTHREMADGGSSQGYTTDRLPTSASSPIISAFLQHSHGHQTQDSGPRACLGGPLPRPPLSDIFTLRGLPSHSQHDQAQRDYSYNSHRQHNEPQRGYPQYGQHQPVHRQDSYPPHGYPQEPYYHQPEHRHGHYPPPGPQQNPYEQRARSERARYHPWASHSDSGVGPQGGDSGKNKRRGNLPKDVTEKLYNWLCGHLNHPYPTEDEKQKMMKETNMQMNQISNWFINARRRKVPALIEQAKAETEAAKHYRPNPPLIGRRNRPVSVSHTRHYSRSGPGRGVPSRQSRSNSIEPTNNNLLNHRESEGGVRPPQYAAPMSDGGALDYSSSRESSESYETDPRYQNYAQGHGHGHHASI</sequence>
<accession>A0AAE0NUY5</accession>
<evidence type="ECO:0000256" key="4">
    <source>
        <dbReference type="PROSITE-ProRule" id="PRU00108"/>
    </source>
</evidence>
<name>A0AAE0NUY5_SORBR</name>
<comment type="subcellular location">
    <subcellularLocation>
        <location evidence="4">Nucleus</location>
    </subcellularLocation>
</comment>
<feature type="region of interest" description="Disordered" evidence="5">
    <location>
        <begin position="298"/>
        <end position="411"/>
    </location>
</feature>
<dbReference type="GO" id="GO:0003677">
    <property type="term" value="F:DNA binding"/>
    <property type="evidence" value="ECO:0007669"/>
    <property type="project" value="UniProtKB-UniRule"/>
</dbReference>
<protein>
    <recommendedName>
        <fullName evidence="6">Homeobox domain-containing protein</fullName>
    </recommendedName>
</protein>
<dbReference type="InterPro" id="IPR009057">
    <property type="entry name" value="Homeodomain-like_sf"/>
</dbReference>
<dbReference type="InterPro" id="IPR008422">
    <property type="entry name" value="KN_HD"/>
</dbReference>
<organism evidence="7 8">
    <name type="scientific">Sordaria brevicollis</name>
    <dbReference type="NCBI Taxonomy" id="83679"/>
    <lineage>
        <taxon>Eukaryota</taxon>
        <taxon>Fungi</taxon>
        <taxon>Dikarya</taxon>
        <taxon>Ascomycota</taxon>
        <taxon>Pezizomycotina</taxon>
        <taxon>Sordariomycetes</taxon>
        <taxon>Sordariomycetidae</taxon>
        <taxon>Sordariales</taxon>
        <taxon>Sordariaceae</taxon>
        <taxon>Sordaria</taxon>
    </lineage>
</organism>
<evidence type="ECO:0000256" key="3">
    <source>
        <dbReference type="ARBA" id="ARBA00023242"/>
    </source>
</evidence>
<evidence type="ECO:0000313" key="8">
    <source>
        <dbReference type="Proteomes" id="UP001281003"/>
    </source>
</evidence>
<dbReference type="PANTHER" id="PTHR11850">
    <property type="entry name" value="HOMEOBOX PROTEIN TRANSCRIPTION FACTORS"/>
    <property type="match status" value="1"/>
</dbReference>
<feature type="region of interest" description="Disordered" evidence="5">
    <location>
        <begin position="92"/>
        <end position="236"/>
    </location>
</feature>